<proteinExistence type="predicted"/>
<protein>
    <recommendedName>
        <fullName evidence="1">Rhodanese domain-containing protein</fullName>
    </recommendedName>
</protein>
<dbReference type="InterPro" id="IPR036873">
    <property type="entry name" value="Rhodanese-like_dom_sf"/>
</dbReference>
<keyword evidence="3" id="KW-1185">Reference proteome</keyword>
<sequence>MVESISSAEFLLLLQQGSVNVLDVREEDEYQQHHIPNAINFPVSEMGARVDELDQNELYYVICRSGSRSFTATEFLAQLHFNVINVLGGMNQIANEVA</sequence>
<dbReference type="AlphaFoldDB" id="A0A0R1GV56"/>
<dbReference type="EMBL" id="AZCV01000002">
    <property type="protein sequence ID" value="KRK37925.1"/>
    <property type="molecule type" value="Genomic_DNA"/>
</dbReference>
<accession>A0A0R1GV56</accession>
<dbReference type="PROSITE" id="PS50206">
    <property type="entry name" value="RHODANESE_3"/>
    <property type="match status" value="1"/>
</dbReference>
<evidence type="ECO:0000313" key="2">
    <source>
        <dbReference type="EMBL" id="KRK37925.1"/>
    </source>
</evidence>
<dbReference type="Pfam" id="PF00581">
    <property type="entry name" value="Rhodanese"/>
    <property type="match status" value="1"/>
</dbReference>
<reference evidence="2 3" key="1">
    <citation type="journal article" date="2015" name="Genome Announc.">
        <title>Expanding the biotechnology potential of lactobacilli through comparative genomics of 213 strains and associated genera.</title>
        <authorList>
            <person name="Sun Z."/>
            <person name="Harris H.M."/>
            <person name="McCann A."/>
            <person name="Guo C."/>
            <person name="Argimon S."/>
            <person name="Zhang W."/>
            <person name="Yang X."/>
            <person name="Jeffery I.B."/>
            <person name="Cooney J.C."/>
            <person name="Kagawa T.F."/>
            <person name="Liu W."/>
            <person name="Song Y."/>
            <person name="Salvetti E."/>
            <person name="Wrobel A."/>
            <person name="Rasinkangas P."/>
            <person name="Parkhill J."/>
            <person name="Rea M.C."/>
            <person name="O'Sullivan O."/>
            <person name="Ritari J."/>
            <person name="Douillard F.P."/>
            <person name="Paul Ross R."/>
            <person name="Yang R."/>
            <person name="Briner A.E."/>
            <person name="Felis G.E."/>
            <person name="de Vos W.M."/>
            <person name="Barrangou R."/>
            <person name="Klaenhammer T.R."/>
            <person name="Caufield P.W."/>
            <person name="Cui Y."/>
            <person name="Zhang H."/>
            <person name="O'Toole P.W."/>
        </authorList>
    </citation>
    <scope>NUCLEOTIDE SEQUENCE [LARGE SCALE GENOMIC DNA]</scope>
    <source>
        <strain evidence="2 3">DSM 20534</strain>
    </source>
</reference>
<name>A0A0R1GV56_9LACO</name>
<dbReference type="SUPFAM" id="SSF52821">
    <property type="entry name" value="Rhodanese/Cell cycle control phosphatase"/>
    <property type="match status" value="1"/>
</dbReference>
<comment type="caution">
    <text evidence="2">The sequence shown here is derived from an EMBL/GenBank/DDBJ whole genome shotgun (WGS) entry which is preliminary data.</text>
</comment>
<gene>
    <name evidence="2" type="ORF">FC62_GL000691</name>
</gene>
<dbReference type="SMART" id="SM00450">
    <property type="entry name" value="RHOD"/>
    <property type="match status" value="1"/>
</dbReference>
<feature type="domain" description="Rhodanese" evidence="1">
    <location>
        <begin position="15"/>
        <end position="98"/>
    </location>
</feature>
<dbReference type="Proteomes" id="UP000050909">
    <property type="component" value="Unassembled WGS sequence"/>
</dbReference>
<dbReference type="InterPro" id="IPR050229">
    <property type="entry name" value="GlpE_sulfurtransferase"/>
</dbReference>
<evidence type="ECO:0000259" key="1">
    <source>
        <dbReference type="PROSITE" id="PS50206"/>
    </source>
</evidence>
<dbReference type="PANTHER" id="PTHR43031">
    <property type="entry name" value="FAD-DEPENDENT OXIDOREDUCTASE"/>
    <property type="match status" value="1"/>
</dbReference>
<dbReference type="Gene3D" id="3.40.250.10">
    <property type="entry name" value="Rhodanese-like domain"/>
    <property type="match status" value="1"/>
</dbReference>
<dbReference type="RefSeq" id="WP_236693768.1">
    <property type="nucleotide sequence ID" value="NZ_AZCV01000002.1"/>
</dbReference>
<dbReference type="InterPro" id="IPR001763">
    <property type="entry name" value="Rhodanese-like_dom"/>
</dbReference>
<evidence type="ECO:0000313" key="3">
    <source>
        <dbReference type="Proteomes" id="UP000050909"/>
    </source>
</evidence>
<dbReference type="PATRIC" id="fig|1423722.3.peg.707"/>
<organism evidence="2 3">
    <name type="scientific">Amylolactobacillus amylotrophicus DSM 20534</name>
    <dbReference type="NCBI Taxonomy" id="1423722"/>
    <lineage>
        <taxon>Bacteria</taxon>
        <taxon>Bacillati</taxon>
        <taxon>Bacillota</taxon>
        <taxon>Bacilli</taxon>
        <taxon>Lactobacillales</taxon>
        <taxon>Lactobacillaceae</taxon>
        <taxon>Amylolactobacillus</taxon>
    </lineage>
</organism>
<dbReference type="CDD" id="cd00158">
    <property type="entry name" value="RHOD"/>
    <property type="match status" value="1"/>
</dbReference>
<dbReference type="PANTHER" id="PTHR43031:SF1">
    <property type="entry name" value="PYRIDINE NUCLEOTIDE-DISULPHIDE OXIDOREDUCTASE"/>
    <property type="match status" value="1"/>
</dbReference>